<comment type="caution">
    <text evidence="13">The sequence shown here is derived from an EMBL/GenBank/DDBJ whole genome shotgun (WGS) entry which is preliminary data.</text>
</comment>
<dbReference type="EC" id="2.7.7.18" evidence="11"/>
<keyword evidence="7 11" id="KW-0547">Nucleotide-binding</keyword>
<dbReference type="PANTHER" id="PTHR39321:SF3">
    <property type="entry name" value="PHOSPHOPANTETHEINE ADENYLYLTRANSFERASE"/>
    <property type="match status" value="1"/>
</dbReference>
<evidence type="ECO:0000256" key="8">
    <source>
        <dbReference type="ARBA" id="ARBA00022840"/>
    </source>
</evidence>
<gene>
    <name evidence="11" type="primary">nadD</name>
    <name evidence="13" type="ORF">HNQ52_002096</name>
</gene>
<evidence type="ECO:0000256" key="10">
    <source>
        <dbReference type="ARBA" id="ARBA00048721"/>
    </source>
</evidence>
<dbReference type="GO" id="GO:0009435">
    <property type="term" value="P:NAD+ biosynthetic process"/>
    <property type="evidence" value="ECO:0007669"/>
    <property type="project" value="UniProtKB-UniRule"/>
</dbReference>
<evidence type="ECO:0000256" key="7">
    <source>
        <dbReference type="ARBA" id="ARBA00022741"/>
    </source>
</evidence>
<dbReference type="Gene3D" id="3.40.50.620">
    <property type="entry name" value="HUPs"/>
    <property type="match status" value="1"/>
</dbReference>
<dbReference type="NCBIfam" id="TIGR00125">
    <property type="entry name" value="cyt_tran_rel"/>
    <property type="match status" value="1"/>
</dbReference>
<accession>A0A7W8G0P0</accession>
<feature type="domain" description="Cytidyltransferase-like" evidence="12">
    <location>
        <begin position="5"/>
        <end position="185"/>
    </location>
</feature>
<dbReference type="InterPro" id="IPR004821">
    <property type="entry name" value="Cyt_trans-like"/>
</dbReference>
<protein>
    <recommendedName>
        <fullName evidence="11">Probable nicotinate-nucleotide adenylyltransferase</fullName>
        <ecNumber evidence="11">2.7.7.18</ecNumber>
    </recommendedName>
    <alternativeName>
        <fullName evidence="11">Deamido-NAD(+) diphosphorylase</fullName>
    </alternativeName>
    <alternativeName>
        <fullName evidence="11">Deamido-NAD(+) pyrophosphorylase</fullName>
    </alternativeName>
    <alternativeName>
        <fullName evidence="11">Nicotinate mononucleotide adenylyltransferase</fullName>
        <shortName evidence="11">NaMN adenylyltransferase</shortName>
    </alternativeName>
</protein>
<dbReference type="UniPathway" id="UPA00253">
    <property type="reaction ID" value="UER00332"/>
</dbReference>
<dbReference type="RefSeq" id="WP_183961076.1">
    <property type="nucleotide sequence ID" value="NZ_JACHHP010000003.1"/>
</dbReference>
<evidence type="ECO:0000313" key="13">
    <source>
        <dbReference type="EMBL" id="MBB5208554.1"/>
    </source>
</evidence>
<dbReference type="InterPro" id="IPR005248">
    <property type="entry name" value="NadD/NMNAT"/>
</dbReference>
<comment type="function">
    <text evidence="1 11">Catalyzes the reversible adenylation of nicotinate mononucleotide (NaMN) to nicotinic acid adenine dinucleotide (NaAD).</text>
</comment>
<evidence type="ECO:0000256" key="11">
    <source>
        <dbReference type="HAMAP-Rule" id="MF_00244"/>
    </source>
</evidence>
<dbReference type="NCBIfam" id="NF000839">
    <property type="entry name" value="PRK00071.1-1"/>
    <property type="match status" value="1"/>
</dbReference>
<dbReference type="Proteomes" id="UP000521199">
    <property type="component" value="Unassembled WGS sequence"/>
</dbReference>
<name>A0A7W8G0P0_9GAMM</name>
<comment type="pathway">
    <text evidence="2 11">Cofactor biosynthesis; NAD(+) biosynthesis; deamido-NAD(+) from nicotinate D-ribonucleotide: step 1/1.</text>
</comment>
<dbReference type="InterPro" id="IPR014729">
    <property type="entry name" value="Rossmann-like_a/b/a_fold"/>
</dbReference>
<dbReference type="EMBL" id="JACHHP010000003">
    <property type="protein sequence ID" value="MBB5208554.1"/>
    <property type="molecule type" value="Genomic_DNA"/>
</dbReference>
<comment type="similarity">
    <text evidence="3 11">Belongs to the NadD family.</text>
</comment>
<dbReference type="SUPFAM" id="SSF52374">
    <property type="entry name" value="Nucleotidylyl transferase"/>
    <property type="match status" value="1"/>
</dbReference>
<evidence type="ECO:0000256" key="6">
    <source>
        <dbReference type="ARBA" id="ARBA00022695"/>
    </source>
</evidence>
<dbReference type="AlphaFoldDB" id="A0A7W8G0P0"/>
<keyword evidence="14" id="KW-1185">Reference proteome</keyword>
<evidence type="ECO:0000259" key="12">
    <source>
        <dbReference type="Pfam" id="PF01467"/>
    </source>
</evidence>
<keyword evidence="9 11" id="KW-0520">NAD</keyword>
<sequence>MLTALYGGAFDPVHNGHLAVARAAAAALEADVRLLPTGDPRHRAPAHASGPHRVAMLRLAVAGSQELTVDTREIDRAGASYSFDTLRELRGELGDEAPLALIVGADALLGLPRWHRWRELFGLAHFVVAERPGVDLDAACAGGELGDAVRGRWLGSAAALRAAPGGGLLRLWLPLQPESSSAVRAAVAAGASIATAVPPAVAAYIAQHGLYR</sequence>
<dbReference type="Pfam" id="PF01467">
    <property type="entry name" value="CTP_transf_like"/>
    <property type="match status" value="1"/>
</dbReference>
<reference evidence="13 14" key="1">
    <citation type="submission" date="2020-08" db="EMBL/GenBank/DDBJ databases">
        <title>Genomic Encyclopedia of Type Strains, Phase IV (KMG-IV): sequencing the most valuable type-strain genomes for metagenomic binning, comparative biology and taxonomic classification.</title>
        <authorList>
            <person name="Goeker M."/>
        </authorList>
    </citation>
    <scope>NUCLEOTIDE SEQUENCE [LARGE SCALE GENOMIC DNA]</scope>
    <source>
        <strain evidence="13 14">DSM 24163</strain>
    </source>
</reference>
<comment type="catalytic activity">
    <reaction evidence="10 11">
        <text>nicotinate beta-D-ribonucleotide + ATP + H(+) = deamido-NAD(+) + diphosphate</text>
        <dbReference type="Rhea" id="RHEA:22860"/>
        <dbReference type="ChEBI" id="CHEBI:15378"/>
        <dbReference type="ChEBI" id="CHEBI:30616"/>
        <dbReference type="ChEBI" id="CHEBI:33019"/>
        <dbReference type="ChEBI" id="CHEBI:57502"/>
        <dbReference type="ChEBI" id="CHEBI:58437"/>
        <dbReference type="EC" id="2.7.7.18"/>
    </reaction>
</comment>
<keyword evidence="4 11" id="KW-0662">Pyridine nucleotide biosynthesis</keyword>
<keyword evidence="5 11" id="KW-0808">Transferase</keyword>
<dbReference type="GO" id="GO:0005524">
    <property type="term" value="F:ATP binding"/>
    <property type="evidence" value="ECO:0007669"/>
    <property type="project" value="UniProtKB-KW"/>
</dbReference>
<proteinExistence type="inferred from homology"/>
<dbReference type="CDD" id="cd02165">
    <property type="entry name" value="NMNAT"/>
    <property type="match status" value="1"/>
</dbReference>
<dbReference type="PANTHER" id="PTHR39321">
    <property type="entry name" value="NICOTINATE-NUCLEOTIDE ADENYLYLTRANSFERASE-RELATED"/>
    <property type="match status" value="1"/>
</dbReference>
<dbReference type="HAMAP" id="MF_00244">
    <property type="entry name" value="NaMN_adenylyltr"/>
    <property type="match status" value="1"/>
</dbReference>
<dbReference type="NCBIfam" id="TIGR00482">
    <property type="entry name" value="nicotinate (nicotinamide) nucleotide adenylyltransferase"/>
    <property type="match status" value="1"/>
</dbReference>
<dbReference type="GO" id="GO:0004515">
    <property type="term" value="F:nicotinate-nucleotide adenylyltransferase activity"/>
    <property type="evidence" value="ECO:0007669"/>
    <property type="project" value="UniProtKB-UniRule"/>
</dbReference>
<evidence type="ECO:0000256" key="3">
    <source>
        <dbReference type="ARBA" id="ARBA00009014"/>
    </source>
</evidence>
<keyword evidence="8 11" id="KW-0067">ATP-binding</keyword>
<evidence type="ECO:0000256" key="9">
    <source>
        <dbReference type="ARBA" id="ARBA00023027"/>
    </source>
</evidence>
<keyword evidence="6 11" id="KW-0548">Nucleotidyltransferase</keyword>
<evidence type="ECO:0000256" key="2">
    <source>
        <dbReference type="ARBA" id="ARBA00005019"/>
    </source>
</evidence>
<evidence type="ECO:0000256" key="1">
    <source>
        <dbReference type="ARBA" id="ARBA00002324"/>
    </source>
</evidence>
<organism evidence="13 14">
    <name type="scientific">Chiayiivirga flava</name>
    <dbReference type="NCBI Taxonomy" id="659595"/>
    <lineage>
        <taxon>Bacteria</taxon>
        <taxon>Pseudomonadati</taxon>
        <taxon>Pseudomonadota</taxon>
        <taxon>Gammaproteobacteria</taxon>
        <taxon>Lysobacterales</taxon>
        <taxon>Lysobacteraceae</taxon>
        <taxon>Chiayiivirga</taxon>
    </lineage>
</organism>
<evidence type="ECO:0000256" key="4">
    <source>
        <dbReference type="ARBA" id="ARBA00022642"/>
    </source>
</evidence>
<evidence type="ECO:0000313" key="14">
    <source>
        <dbReference type="Proteomes" id="UP000521199"/>
    </source>
</evidence>
<evidence type="ECO:0000256" key="5">
    <source>
        <dbReference type="ARBA" id="ARBA00022679"/>
    </source>
</evidence>